<dbReference type="Pfam" id="PF25449">
    <property type="entry name" value="CCDC174_GRSR"/>
    <property type="match status" value="1"/>
</dbReference>
<dbReference type="InterPro" id="IPR025066">
    <property type="entry name" value="CCDC174-like"/>
</dbReference>
<protein>
    <recommendedName>
        <fullName evidence="3">CCDC174 alpha/beta GRSR domain-containing protein</fullName>
    </recommendedName>
</protein>
<accession>A0A8I6S5U2</accession>
<dbReference type="KEGG" id="clec:106672507"/>
<dbReference type="RefSeq" id="XP_014259507.1">
    <property type="nucleotide sequence ID" value="XM_014404021.2"/>
</dbReference>
<feature type="compositionally biased region" description="Basic and acidic residues" evidence="2">
    <location>
        <begin position="136"/>
        <end position="155"/>
    </location>
</feature>
<dbReference type="InterPro" id="IPR057464">
    <property type="entry name" value="CCDC174_GRSR"/>
</dbReference>
<feature type="region of interest" description="Disordered" evidence="2">
    <location>
        <begin position="288"/>
        <end position="311"/>
    </location>
</feature>
<dbReference type="PANTHER" id="PTHR15885:SF1">
    <property type="entry name" value="COILED-COIL DOMAIN-CONTAINING PROTEIN 174"/>
    <property type="match status" value="1"/>
</dbReference>
<dbReference type="Proteomes" id="UP000494040">
    <property type="component" value="Unassembled WGS sequence"/>
</dbReference>
<feature type="compositionally biased region" description="Basic and acidic residues" evidence="2">
    <location>
        <begin position="442"/>
        <end position="454"/>
    </location>
</feature>
<feature type="compositionally biased region" description="Acidic residues" evidence="2">
    <location>
        <begin position="337"/>
        <end position="346"/>
    </location>
</feature>
<feature type="region of interest" description="Disordered" evidence="2">
    <location>
        <begin position="37"/>
        <end position="61"/>
    </location>
</feature>
<feature type="region of interest" description="Disordered" evidence="2">
    <location>
        <begin position="410"/>
        <end position="483"/>
    </location>
</feature>
<name>A0A8I6S5U2_CIMLE</name>
<dbReference type="GO" id="GO:0005634">
    <property type="term" value="C:nucleus"/>
    <property type="evidence" value="ECO:0007669"/>
    <property type="project" value="TreeGrafter"/>
</dbReference>
<dbReference type="OrthoDB" id="333551at2759"/>
<keyword evidence="1" id="KW-0175">Coiled coil</keyword>
<feature type="region of interest" description="Disordered" evidence="2">
    <location>
        <begin position="105"/>
        <end position="159"/>
    </location>
</feature>
<evidence type="ECO:0000256" key="1">
    <source>
        <dbReference type="ARBA" id="ARBA00023054"/>
    </source>
</evidence>
<dbReference type="PANTHER" id="PTHR15885">
    <property type="entry name" value="COILED-COIL DOMAIN-CONTAINING PROTEIN 174"/>
    <property type="match status" value="1"/>
</dbReference>
<evidence type="ECO:0000259" key="3">
    <source>
        <dbReference type="Pfam" id="PF25449"/>
    </source>
</evidence>
<reference evidence="4" key="1">
    <citation type="submission" date="2022-01" db="UniProtKB">
        <authorList>
            <consortium name="EnsemblMetazoa"/>
        </authorList>
    </citation>
    <scope>IDENTIFICATION</scope>
</reference>
<dbReference type="GeneID" id="106672507"/>
<feature type="domain" description="CCDC174 alpha/beta GRSR" evidence="3">
    <location>
        <begin position="169"/>
        <end position="197"/>
    </location>
</feature>
<feature type="region of interest" description="Disordered" evidence="2">
    <location>
        <begin position="327"/>
        <end position="347"/>
    </location>
</feature>
<evidence type="ECO:0000313" key="4">
    <source>
        <dbReference type="EnsemblMetazoa" id="XP_014259507.1"/>
    </source>
</evidence>
<evidence type="ECO:0000313" key="5">
    <source>
        <dbReference type="Proteomes" id="UP000494040"/>
    </source>
</evidence>
<dbReference type="OMA" id="PEMRPWD"/>
<keyword evidence="5" id="KW-1185">Reference proteome</keyword>
<sequence length="510" mass="59223">MKSGKLIDISKSSLISLKAELARKQEEAKKIKGDESYVKLTPKPKPLPKVNPGVEERNIKDQELTSEEVDLLKKSKEVLEIKASLYEKLQSGALISEDGKERYLVDFGRKSPPPQPSRSIDKIDPTLNADYSKFASDPEKNRENTYNADENKRDSMPVGPSYKFVDEDWVEYTDCLGRTRKCHKSDLESMQDRDRVLAKTLHKEQAANILSNPNITEEELAEKEMISHDMHLELLRKKWEEKERELLEKDKVHYEDILFDEARSHGVGYWKFSTDPEKREAEQEMLRKVRSETEKRQKEAKALRDRREHQRQARLIAARQRQRARLGLPPIEFTEQPQEEIEEEPVEEIKESLEIKLQKAAHVRPWDVGKDGVQNPPMSQAEWVAKKRSERPKEFAPVYVEDTESRHKKFDISSIPLPDEPLPEESNPLQSRTKNFLKKRKEKEEALKAEKKGAEIPPPMDFDYHTPNVNQRKHTTSIDHKSTAEAIDAGLRLLREQFERDQKATPKGTL</sequence>
<proteinExistence type="predicted"/>
<organism evidence="4 5">
    <name type="scientific">Cimex lectularius</name>
    <name type="common">Bed bug</name>
    <name type="synonym">Acanthia lectularia</name>
    <dbReference type="NCBI Taxonomy" id="79782"/>
    <lineage>
        <taxon>Eukaryota</taxon>
        <taxon>Metazoa</taxon>
        <taxon>Ecdysozoa</taxon>
        <taxon>Arthropoda</taxon>
        <taxon>Hexapoda</taxon>
        <taxon>Insecta</taxon>
        <taxon>Pterygota</taxon>
        <taxon>Neoptera</taxon>
        <taxon>Paraneoptera</taxon>
        <taxon>Hemiptera</taxon>
        <taxon>Heteroptera</taxon>
        <taxon>Panheteroptera</taxon>
        <taxon>Cimicomorpha</taxon>
        <taxon>Cimicidae</taxon>
        <taxon>Cimex</taxon>
    </lineage>
</organism>
<dbReference type="Pfam" id="PF13300">
    <property type="entry name" value="DUF4078"/>
    <property type="match status" value="1"/>
</dbReference>
<evidence type="ECO:0000256" key="2">
    <source>
        <dbReference type="SAM" id="MobiDB-lite"/>
    </source>
</evidence>
<feature type="compositionally biased region" description="Low complexity" evidence="2">
    <location>
        <begin position="327"/>
        <end position="336"/>
    </location>
</feature>
<dbReference type="AlphaFoldDB" id="A0A8I6S5U2"/>
<dbReference type="EnsemblMetazoa" id="XM_014404021.2">
    <property type="protein sequence ID" value="XP_014259507.1"/>
    <property type="gene ID" value="LOC106672507"/>
</dbReference>